<proteinExistence type="predicted"/>
<evidence type="ECO:0000259" key="2">
    <source>
        <dbReference type="Pfam" id="PF10441"/>
    </source>
</evidence>
<keyword evidence="4" id="KW-1185">Reference proteome</keyword>
<dbReference type="InterPro" id="IPR052609">
    <property type="entry name" value="Ribosome_Biogenesis_Reg"/>
</dbReference>
<dbReference type="PANTHER" id="PTHR15682">
    <property type="entry name" value="UNHEALTHY RIBOSOME BIOGENESIS PROTEIN 2 HOMOLOG"/>
    <property type="match status" value="1"/>
</dbReference>
<dbReference type="Pfam" id="PF10441">
    <property type="entry name" value="Urb2"/>
    <property type="match status" value="1"/>
</dbReference>
<accession>A0ABR3SH33</accession>
<protein>
    <recommendedName>
        <fullName evidence="2">Nucleolar 27S pre-rRNA processing Urb2/Npa2 C-terminal domain-containing protein</fullName>
    </recommendedName>
</protein>
<sequence length="1364" mass="150570">MAPIAQPMELPSLRRLLALDKDFSTFDEKLDHATHIIGQPDGAKHRDDAQDPLLFYKGSPRTEWVLRWLLGKLKADDPEGLSARSSWVAWQLLRQVLLGLPPAISAKLLNAHGFLAILEKTLQENFAARAGNHRLQEEASVKRRKDGKASRKRKRDGTPVEEPELSDHENQERLVLFEAVAGATIEIAAACFDDSESYEKSVAELLKSVLRTTTAQAAHLLRLWLESVHYLVLKAAFDGRVPVGSLLPHVLQIWNASVASLGSDVSSAAERFSQECLVPAVVLLSDIPLEVDPSVEPSAVETGRDIESRISRTLETLLARHVFIPARTSFFSEAEGWQVSKPGQARPESLDISRLIEPLRLAFAGIAEDAGPGPLDSDRHKLFEAVGSLLDIAIRCSQRSTLKKRLDEAPWLQYVFVALCECIGAPTNGSSPVQIDEGRRAILDQMLEILFKRKVALEADVLEKLVRSYSGVFASSGDTKFFDQQLIARVIAYDATIFLGAPSKAGTEGQLPDALFSAITAASTDGFGSTSSHVSDTCSHSSGGTSETKSSDHLKVSVVVPLMKAYAQARDLTGFVSRWFAQLQQLSKSARSMEKSVWVEKEVISALRDVLETNLTAKQVFELLNEHWRHISTCEKASGSDELSEASASLVIVDALVGALQADETIASVVSVLQSLQKSLLTLTGVSKEPVTVARALRTISRIHILLRPHQKPQEAKEFTENVFSQAKEHNVIEVIRAAEKSEAMGVSTRSEEAFNLIATLCSDFMGALDLKEPAKDLFNQSAVALFRSNDEIKDRIADGAKRRRTTDPLDVATARLEVFTLNAAAVLTQFPSLLTLPPLESLKSLLRLLFWHAFGEFSGQYEAPRGLSYTLVFEAMSDLVLTMHSSELKDLLFSVLYEALDSETKLGKSRELGEQLRAFSEIQYLRVPVTAIGRRHREQILDRVTEMCTVSGKRRPSSEALFRHLSLAAKLMEVPNATSELATEADLLWTIARTMQDNDSVDPDVLKVLDELVRLTLGDTITVKDQARGQQHLEGFRKMMRRFAKDAKTFRDHIAELTCFKSGLVTLKATDQLWDDEETYKTMKRYLRTLDSDLETLLPDALSSIAEEEVAFLRAVLSAASDLPVRSMARDGYICSIEAKLLKSIRKRLRSGEANTFEQPEASMWVSLTTAVSNVASSDEAECVSAMIYDLWRCDVPGKDDTSTQGLNGFLGQLSGYLDNVETIRDFHAALNCVDTILREKVGDLICLKSVPRLQMKGLGQHQRKRPAATTTTAELVDETKKAREYAGQYVPALIASFCTLTLHGGRIGPETRAALMPALYACADVVGIEALRAMNAGLAAGERAVWRGVYADWKKFGRWEGR</sequence>
<gene>
    <name evidence="3" type="ORF">SLS56_009803</name>
</gene>
<comment type="caution">
    <text evidence="3">The sequence shown here is derived from an EMBL/GenBank/DDBJ whole genome shotgun (WGS) entry which is preliminary data.</text>
</comment>
<name>A0ABR3SH33_9PEZI</name>
<organism evidence="3 4">
    <name type="scientific">Neofusicoccum ribis</name>
    <dbReference type="NCBI Taxonomy" id="45134"/>
    <lineage>
        <taxon>Eukaryota</taxon>
        <taxon>Fungi</taxon>
        <taxon>Dikarya</taxon>
        <taxon>Ascomycota</taxon>
        <taxon>Pezizomycotina</taxon>
        <taxon>Dothideomycetes</taxon>
        <taxon>Dothideomycetes incertae sedis</taxon>
        <taxon>Botryosphaeriales</taxon>
        <taxon>Botryosphaeriaceae</taxon>
        <taxon>Neofusicoccum</taxon>
    </lineage>
</organism>
<dbReference type="PANTHER" id="PTHR15682:SF2">
    <property type="entry name" value="UNHEALTHY RIBOSOME BIOGENESIS PROTEIN 2 HOMOLOG"/>
    <property type="match status" value="1"/>
</dbReference>
<dbReference type="Proteomes" id="UP001521116">
    <property type="component" value="Unassembled WGS sequence"/>
</dbReference>
<evidence type="ECO:0000256" key="1">
    <source>
        <dbReference type="SAM" id="MobiDB-lite"/>
    </source>
</evidence>
<feature type="region of interest" description="Disordered" evidence="1">
    <location>
        <begin position="137"/>
        <end position="169"/>
    </location>
</feature>
<feature type="domain" description="Nucleolar 27S pre-rRNA processing Urb2/Npa2 C-terminal" evidence="2">
    <location>
        <begin position="1271"/>
        <end position="1363"/>
    </location>
</feature>
<reference evidence="3 4" key="1">
    <citation type="submission" date="2024-02" db="EMBL/GenBank/DDBJ databases">
        <title>De novo assembly and annotation of 12 fungi associated with fruit tree decline syndrome in Ontario, Canada.</title>
        <authorList>
            <person name="Sulman M."/>
            <person name="Ellouze W."/>
            <person name="Ilyukhin E."/>
        </authorList>
    </citation>
    <scope>NUCLEOTIDE SEQUENCE [LARGE SCALE GENOMIC DNA]</scope>
    <source>
        <strain evidence="3 4">M1-105</strain>
    </source>
</reference>
<dbReference type="EMBL" id="JAJVDC020000174">
    <property type="protein sequence ID" value="KAL1620173.1"/>
    <property type="molecule type" value="Genomic_DNA"/>
</dbReference>
<evidence type="ECO:0000313" key="3">
    <source>
        <dbReference type="EMBL" id="KAL1620173.1"/>
    </source>
</evidence>
<feature type="compositionally biased region" description="Basic residues" evidence="1">
    <location>
        <begin position="142"/>
        <end position="155"/>
    </location>
</feature>
<dbReference type="InterPro" id="IPR018849">
    <property type="entry name" value="Urb2/Npa2_C"/>
</dbReference>
<evidence type="ECO:0000313" key="4">
    <source>
        <dbReference type="Proteomes" id="UP001521116"/>
    </source>
</evidence>